<comment type="caution">
    <text evidence="2">The sequence shown here is derived from an EMBL/GenBank/DDBJ whole genome shotgun (WGS) entry which is preliminary data.</text>
</comment>
<dbReference type="Pfam" id="PF13302">
    <property type="entry name" value="Acetyltransf_3"/>
    <property type="match status" value="1"/>
</dbReference>
<dbReference type="PANTHER" id="PTHR43415:SF5">
    <property type="entry name" value="ACETYLTRANSFERASE"/>
    <property type="match status" value="1"/>
</dbReference>
<name>A0ABX1Z5B6_9BACL</name>
<evidence type="ECO:0000259" key="1">
    <source>
        <dbReference type="PROSITE" id="PS51186"/>
    </source>
</evidence>
<evidence type="ECO:0000313" key="2">
    <source>
        <dbReference type="EMBL" id="NOU88573.1"/>
    </source>
</evidence>
<dbReference type="RefSeq" id="WP_171691587.1">
    <property type="nucleotide sequence ID" value="NZ_WHOC01000123.1"/>
</dbReference>
<accession>A0ABX1Z5B6</accession>
<dbReference type="PANTHER" id="PTHR43415">
    <property type="entry name" value="SPERMIDINE N(1)-ACETYLTRANSFERASE"/>
    <property type="match status" value="1"/>
</dbReference>
<feature type="domain" description="N-acetyltransferase" evidence="1">
    <location>
        <begin position="10"/>
        <end position="175"/>
    </location>
</feature>
<dbReference type="InterPro" id="IPR000182">
    <property type="entry name" value="GNAT_dom"/>
</dbReference>
<gene>
    <name evidence="2" type="ORF">GC102_22870</name>
</gene>
<dbReference type="PROSITE" id="PS51186">
    <property type="entry name" value="GNAT"/>
    <property type="match status" value="1"/>
</dbReference>
<dbReference type="InterPro" id="IPR016181">
    <property type="entry name" value="Acyl_CoA_acyltransferase"/>
</dbReference>
<organism evidence="2 3">
    <name type="scientific">Paenibacillus germinis</name>
    <dbReference type="NCBI Taxonomy" id="2654979"/>
    <lineage>
        <taxon>Bacteria</taxon>
        <taxon>Bacillati</taxon>
        <taxon>Bacillota</taxon>
        <taxon>Bacilli</taxon>
        <taxon>Bacillales</taxon>
        <taxon>Paenibacillaceae</taxon>
        <taxon>Paenibacillus</taxon>
    </lineage>
</organism>
<protein>
    <submittedName>
        <fullName evidence="2">GNAT family N-acetyltransferase</fullName>
    </submittedName>
</protein>
<dbReference type="EMBL" id="WHOC01000123">
    <property type="protein sequence ID" value="NOU88573.1"/>
    <property type="molecule type" value="Genomic_DNA"/>
</dbReference>
<dbReference type="Proteomes" id="UP000658690">
    <property type="component" value="Unassembled WGS sequence"/>
</dbReference>
<reference evidence="2 3" key="1">
    <citation type="submission" date="2019-10" db="EMBL/GenBank/DDBJ databases">
        <title>Description of Paenibacillus choica sp. nov.</title>
        <authorList>
            <person name="Carlier A."/>
            <person name="Qi S."/>
        </authorList>
    </citation>
    <scope>NUCLEOTIDE SEQUENCE [LARGE SCALE GENOMIC DNA]</scope>
    <source>
        <strain evidence="2 3">LMG 31460</strain>
    </source>
</reference>
<evidence type="ECO:0000313" key="3">
    <source>
        <dbReference type="Proteomes" id="UP000658690"/>
    </source>
</evidence>
<keyword evidence="3" id="KW-1185">Reference proteome</keyword>
<dbReference type="SUPFAM" id="SSF55729">
    <property type="entry name" value="Acyl-CoA N-acyltransferases (Nat)"/>
    <property type="match status" value="1"/>
</dbReference>
<sequence length="180" mass="20910">MLNIWEGKKVRLRAILPNDWEKFHENDQDSEGARFCDAIYFPRSVDGTKAWAEQEASKVPQGDNRMLAIETLDGDLVGSINSHSCDQRNGTFKYGVAIFRAEWRKGYASEAVKILLRYFFYELRYEKVTAHIYAFNINSIGLQEQLGFKLEGKLRNMIFTNGVHYDEYVYGLLRSEFNDV</sequence>
<dbReference type="Gene3D" id="3.40.630.30">
    <property type="match status" value="1"/>
</dbReference>
<proteinExistence type="predicted"/>